<evidence type="ECO:0000313" key="2">
    <source>
        <dbReference type="Proteomes" id="UP000054565"/>
    </source>
</evidence>
<dbReference type="Proteomes" id="UP000054565">
    <property type="component" value="Unassembled WGS sequence"/>
</dbReference>
<accession>A0A0J7B3N3</accession>
<reference evidence="2" key="1">
    <citation type="journal article" date="2010" name="Genome Res.">
        <title>Population genomic sequencing of Coccidioides fungi reveals recent hybridization and transposon control.</title>
        <authorList>
            <person name="Neafsey D.E."/>
            <person name="Barker B.M."/>
            <person name="Sharpton T.J."/>
            <person name="Stajich J.E."/>
            <person name="Park D.J."/>
            <person name="Whiston E."/>
            <person name="Hung C.-Y."/>
            <person name="McMahan C."/>
            <person name="White J."/>
            <person name="Sykes S."/>
            <person name="Heiman D."/>
            <person name="Young S."/>
            <person name="Zeng Q."/>
            <person name="Abouelleil A."/>
            <person name="Aftuck L."/>
            <person name="Bessette D."/>
            <person name="Brown A."/>
            <person name="FitzGerald M."/>
            <person name="Lui A."/>
            <person name="Macdonald J.P."/>
            <person name="Priest M."/>
            <person name="Orbach M.J."/>
            <person name="Galgiani J.N."/>
            <person name="Kirkland T.N."/>
            <person name="Cole G.T."/>
            <person name="Birren B.W."/>
            <person name="Henn M.R."/>
            <person name="Taylor J.W."/>
            <person name="Rounsley S.D."/>
        </authorList>
    </citation>
    <scope>NUCLEOTIDE SEQUENCE [LARGE SCALE GENOMIC DNA]</scope>
    <source>
        <strain evidence="2">RMSCC 2394</strain>
    </source>
</reference>
<evidence type="ECO:0000313" key="1">
    <source>
        <dbReference type="EMBL" id="KMP04457.1"/>
    </source>
</evidence>
<organism evidence="1 2">
    <name type="scientific">Coccidioides immitis RMSCC 2394</name>
    <dbReference type="NCBI Taxonomy" id="404692"/>
    <lineage>
        <taxon>Eukaryota</taxon>
        <taxon>Fungi</taxon>
        <taxon>Dikarya</taxon>
        <taxon>Ascomycota</taxon>
        <taxon>Pezizomycotina</taxon>
        <taxon>Eurotiomycetes</taxon>
        <taxon>Eurotiomycetidae</taxon>
        <taxon>Onygenales</taxon>
        <taxon>Onygenaceae</taxon>
        <taxon>Coccidioides</taxon>
    </lineage>
</organism>
<evidence type="ECO:0008006" key="3">
    <source>
        <dbReference type="Google" id="ProtNLM"/>
    </source>
</evidence>
<dbReference type="SUPFAM" id="SSF55785">
    <property type="entry name" value="PYP-like sensor domain (PAS domain)"/>
    <property type="match status" value="1"/>
</dbReference>
<dbReference type="EMBL" id="DS028095">
    <property type="protein sequence ID" value="KMP04457.1"/>
    <property type="molecule type" value="Genomic_DNA"/>
</dbReference>
<dbReference type="OrthoDB" id="411251at2759"/>
<protein>
    <recommendedName>
        <fullName evidence="3">PAS domain-containing protein</fullName>
    </recommendedName>
</protein>
<sequence length="434" mass="48599">MCPLQHGFPFVLGTDKMQILLKMLEYDMFPIQSRIFLDISPMKSSTGLDGNFYIQMKFHWQKGFINVHQNSFRFEERVAASYVVRRLLSSSPYDPHYRMVCSLSSKFSRSSNSSVPEPRAALVLNRFTRSSTIVFATSNVAEILGVTPNQLVSRSFYAFVEECCLTQAARCLEESKMHDTIAYLRVRLRTMLAEYDDEPEVIEKVDELIGRNGYETEGGSPVYLPGTIIRDSDRNPCNFRQHDLHCKTCSTTSETAQSARESSWPETSRHAEIEAVITCASDGIIVALRRARPLIPGLIPPESYASIGIARASSWAFFLRLCDSSMLNTLYLVGLICVPRAKTFPPMQLPSAFASQKCPRPFDLDFSVPNSGHRYSVQTSKVDGKTAKCYQFSVELPSPAMNCFEIKSPPAQCSAAGSIVGSLAFGDRDRAKFR</sequence>
<dbReference type="STRING" id="404692.A0A0J7B3N3"/>
<proteinExistence type="predicted"/>
<dbReference type="AlphaFoldDB" id="A0A0J7B3N3"/>
<name>A0A0J7B3N3_COCIT</name>
<dbReference type="InterPro" id="IPR035965">
    <property type="entry name" value="PAS-like_dom_sf"/>
</dbReference>
<gene>
    <name evidence="1" type="ORF">CIRG_04139</name>
</gene>